<dbReference type="AlphaFoldDB" id="G4NZN8"/>
<evidence type="ECO:0000313" key="2">
    <source>
        <dbReference type="Proteomes" id="UP000002651"/>
    </source>
</evidence>
<dbReference type="EMBL" id="CP002905">
    <property type="protein sequence ID" value="AEP87867.1"/>
    <property type="molecule type" value="Genomic_DNA"/>
</dbReference>
<dbReference type="KEGG" id="bst:GYO_3265"/>
<organism evidence="1 2">
    <name type="scientific">Bacillus spizizenii (strain DSM 15029 / JCM 12233 / NBRC 101239 / NRRL B-23049 / TU-B-10)</name>
    <name type="common">Bacillus subtilis subsp. spizizenii</name>
    <dbReference type="NCBI Taxonomy" id="1052585"/>
    <lineage>
        <taxon>Bacteria</taxon>
        <taxon>Bacillati</taxon>
        <taxon>Bacillota</taxon>
        <taxon>Bacilli</taxon>
        <taxon>Bacillales</taxon>
        <taxon>Bacillaceae</taxon>
        <taxon>Bacillus</taxon>
    </lineage>
</organism>
<dbReference type="HOGENOM" id="CLU_3114717_0_0_9"/>
<accession>G4NZN8</accession>
<sequence>MLFFFCDQFSFTAAPAVPGDSVQMIIDMAITDLLHFRHDIVTCCSSFKKE</sequence>
<name>G4NZN8_BACS4</name>
<keyword evidence="2" id="KW-1185">Reference proteome</keyword>
<gene>
    <name evidence="1" type="ordered locus">GYO_3265</name>
</gene>
<dbReference type="Proteomes" id="UP000002651">
    <property type="component" value="Chromosome"/>
</dbReference>
<protein>
    <submittedName>
        <fullName evidence="1">Uncharacterized protein</fullName>
    </submittedName>
</protein>
<proteinExistence type="predicted"/>
<reference evidence="1 2" key="1">
    <citation type="journal article" date="2012" name="J. Bacteriol.">
        <title>Whole-genome sequences of Bacillus subtilis and close relatives.</title>
        <authorList>
            <person name="Earl A.M."/>
            <person name="Eppinger M."/>
            <person name="Fricke W.F."/>
            <person name="Rosovitz M.J."/>
            <person name="Rasko D.A."/>
            <person name="Daugherty S."/>
            <person name="Losick R."/>
            <person name="Kolter R."/>
            <person name="Ravel J."/>
        </authorList>
    </citation>
    <scope>NUCLEOTIDE SEQUENCE [LARGE SCALE GENOMIC DNA]</scope>
    <source>
        <strain evidence="2">DSM 15029 / JCM 12233 / NBRC 101239 / NRRL B-23049 / TU-B-10</strain>
    </source>
</reference>
<dbReference type="STRING" id="1052585.GYO_3265"/>
<evidence type="ECO:0000313" key="1">
    <source>
        <dbReference type="EMBL" id="AEP87867.1"/>
    </source>
</evidence>